<gene>
    <name evidence="1" type="ORF">LF1_41890</name>
</gene>
<reference evidence="1 2" key="1">
    <citation type="submission" date="2019-08" db="EMBL/GenBank/DDBJ databases">
        <title>Deep-cultivation of Planctomycetes and their phenomic and genomic characterization uncovers novel biology.</title>
        <authorList>
            <person name="Wiegand S."/>
            <person name="Jogler M."/>
            <person name="Boedeker C."/>
            <person name="Pinto D."/>
            <person name="Vollmers J."/>
            <person name="Rivas-Marin E."/>
            <person name="Kohn T."/>
            <person name="Peeters S.H."/>
            <person name="Heuer A."/>
            <person name="Rast P."/>
            <person name="Oberbeckmann S."/>
            <person name="Bunk B."/>
            <person name="Jeske O."/>
            <person name="Meyerdierks A."/>
            <person name="Storesund J.E."/>
            <person name="Kallscheuer N."/>
            <person name="Luecker S."/>
            <person name="Lage O.M."/>
            <person name="Pohl T."/>
            <person name="Merkel B.J."/>
            <person name="Hornburger P."/>
            <person name="Mueller R.-W."/>
            <person name="Bruemmer F."/>
            <person name="Labrenz M."/>
            <person name="Spormann A.M."/>
            <person name="Op Den Camp H."/>
            <person name="Overmann J."/>
            <person name="Amann R."/>
            <person name="Jetten M.S.M."/>
            <person name="Mascher T."/>
            <person name="Medema M.H."/>
            <person name="Devos D.P."/>
            <person name="Kaster A.-K."/>
            <person name="Ovreas L."/>
            <person name="Rohde M."/>
            <person name="Galperin M.Y."/>
            <person name="Jogler C."/>
        </authorList>
    </citation>
    <scope>NUCLEOTIDE SEQUENCE [LARGE SCALE GENOMIC DNA]</scope>
    <source>
        <strain evidence="1 2">LF1</strain>
    </source>
</reference>
<dbReference type="OrthoDB" id="222074at2"/>
<evidence type="ECO:0000313" key="1">
    <source>
        <dbReference type="EMBL" id="KAA1261634.1"/>
    </source>
</evidence>
<accession>A0A5B1CQW4</accession>
<sequence>MPNPNSCNVECSVLIPARTLEDFPTDLDDCDARSTLAAWTVLWHPQLLAATEQIPAWHRADSPPEPETSPKSEAAGTEATGIEATAGLFSGYLFTCPAPSIEQLPDNYALRAKSAGAVWVSGPDRKTMLDELIQAGLIQADLPPQTAGERTISTEDFFAAGFAALQIQIMTRRLRYTSNLDQIHLQTRIVDAAQAFLASRTSDAIEALHDVFDCLAEERDHYFTSDPHLIDLVLVAPSTLNQAITDPIIQHAANNNASTEDEGVLKTPVNVLIDEESIDDLAQRNDLPSQTFRQQLCENQIGWAAGGPSSRTQFDLMDYTAAARAITGAHQKAAACIGAPPLVYGRLSGDTPSDLISAIASQGYAGVIPLNFAAGSGHGSEAKVVLPVGVGEGTGGEIEALTAKPIDASSDAEFLSIGAKLGESIDSGEIATGLLVHWPGQGCDSYHDLRRLASWSLSLGRFWQIGDYFTKGERPYHQGNLPAISSNPPSNLDELFGSETKNQIADAANQFLKSSAERQDRLMAGIGDFLTSGQASENSLVEQPDRIAKTIGMTSDPDGDSKLVVNANSIPLRVTTEIRNPPAAMPHVYSSDQDRDQYVATVDVPAMGYSIVRPASAVDRSGAAGSKSSGITGWIRNRFLGRSNSIAKEFRLQNEFMEVEISKTSGGVAGVYSGGQRGNRFSMRLVAEGFSATESDSESPPESLMRCDDILVTKSTASEGRIEAKGKLLVGGVVVASFVNRYSLVSGSRVLSVRTQLNRSSEFGDNEWNQSSQWKQYIAARVAVQDESAVCRPLVRDKVHLSRGRRIVAPLGLVIDEAQRQTLITSDGYPLHRVAGKRFYDTILMIRGQGDDQFNLRYGFDVSQPVAEAWSGLTPAKQFSGSVKPDVAATSWFVGVGPKEVLISDMTVHQLADKTIGVEFELIATRGKSCTAKLKFYRDPSSAFRLTGSKANDNEGLKVTNDAVQIPMHGHDACRVMVVFGAPISNDDSTSKESP</sequence>
<keyword evidence="2" id="KW-1185">Reference proteome</keyword>
<dbReference type="Proteomes" id="UP000322699">
    <property type="component" value="Unassembled WGS sequence"/>
</dbReference>
<dbReference type="AlphaFoldDB" id="A0A5B1CQW4"/>
<proteinExistence type="predicted"/>
<organism evidence="1 2">
    <name type="scientific">Rubripirellula obstinata</name>
    <dbReference type="NCBI Taxonomy" id="406547"/>
    <lineage>
        <taxon>Bacteria</taxon>
        <taxon>Pseudomonadati</taxon>
        <taxon>Planctomycetota</taxon>
        <taxon>Planctomycetia</taxon>
        <taxon>Pirellulales</taxon>
        <taxon>Pirellulaceae</taxon>
        <taxon>Rubripirellula</taxon>
    </lineage>
</organism>
<dbReference type="EMBL" id="VRLW01000001">
    <property type="protein sequence ID" value="KAA1261634.1"/>
    <property type="molecule type" value="Genomic_DNA"/>
</dbReference>
<evidence type="ECO:0000313" key="2">
    <source>
        <dbReference type="Proteomes" id="UP000322699"/>
    </source>
</evidence>
<comment type="caution">
    <text evidence="1">The sequence shown here is derived from an EMBL/GenBank/DDBJ whole genome shotgun (WGS) entry which is preliminary data.</text>
</comment>
<name>A0A5B1CQW4_9BACT</name>
<protein>
    <submittedName>
        <fullName evidence="1">Uncharacterized protein</fullName>
    </submittedName>
</protein>
<dbReference type="RefSeq" id="WP_068262315.1">
    <property type="nucleotide sequence ID" value="NZ_LWSK01000034.1"/>
</dbReference>